<keyword evidence="3" id="KW-0812">Transmembrane</keyword>
<feature type="transmembrane region" description="Helical" evidence="3">
    <location>
        <begin position="228"/>
        <end position="250"/>
    </location>
</feature>
<keyword evidence="1" id="KW-0175">Coiled coil</keyword>
<feature type="transmembrane region" description="Helical" evidence="3">
    <location>
        <begin position="608"/>
        <end position="629"/>
    </location>
</feature>
<feature type="region of interest" description="Disordered" evidence="2">
    <location>
        <begin position="696"/>
        <end position="720"/>
    </location>
</feature>
<feature type="transmembrane region" description="Helical" evidence="3">
    <location>
        <begin position="468"/>
        <end position="488"/>
    </location>
</feature>
<dbReference type="STRING" id="449.LHA_0175"/>
<keyword evidence="3" id="KW-1133">Transmembrane helix</keyword>
<dbReference type="EMBL" id="LN681225">
    <property type="protein sequence ID" value="CEK09289.1"/>
    <property type="molecule type" value="Genomic_DNA"/>
</dbReference>
<dbReference type="RefSeq" id="WP_045104848.1">
    <property type="nucleotide sequence ID" value="NZ_LN681225.1"/>
</dbReference>
<feature type="transmembrane region" description="Helical" evidence="3">
    <location>
        <begin position="494"/>
        <end position="517"/>
    </location>
</feature>
<protein>
    <recommendedName>
        <fullName evidence="6">Coiled-coil protein</fullName>
    </recommendedName>
</protein>
<evidence type="ECO:0000256" key="1">
    <source>
        <dbReference type="SAM" id="Coils"/>
    </source>
</evidence>
<evidence type="ECO:0000313" key="4">
    <source>
        <dbReference type="EMBL" id="CEK09289.1"/>
    </source>
</evidence>
<proteinExistence type="predicted"/>
<keyword evidence="3" id="KW-0472">Membrane</keyword>
<feature type="transmembrane region" description="Helical" evidence="3">
    <location>
        <begin position="319"/>
        <end position="338"/>
    </location>
</feature>
<dbReference type="AlphaFoldDB" id="A0A0A8UR89"/>
<reference evidence="5" key="1">
    <citation type="submission" date="2014-09" db="EMBL/GenBank/DDBJ databases">
        <authorList>
            <person name="Gomez-Valero L."/>
        </authorList>
    </citation>
    <scope>NUCLEOTIDE SEQUENCE [LARGE SCALE GENOMIC DNA]</scope>
    <source>
        <strain evidence="5">ATCC35250</strain>
    </source>
</reference>
<evidence type="ECO:0008006" key="6">
    <source>
        <dbReference type="Google" id="ProtNLM"/>
    </source>
</evidence>
<feature type="transmembrane region" description="Helical" evidence="3">
    <location>
        <begin position="581"/>
        <end position="602"/>
    </location>
</feature>
<keyword evidence="5" id="KW-1185">Reference proteome</keyword>
<feature type="transmembrane region" description="Helical" evidence="3">
    <location>
        <begin position="270"/>
        <end position="288"/>
    </location>
</feature>
<dbReference type="Proteomes" id="UP000032803">
    <property type="component" value="Chromosome I"/>
</dbReference>
<evidence type="ECO:0000256" key="3">
    <source>
        <dbReference type="SAM" id="Phobius"/>
    </source>
</evidence>
<evidence type="ECO:0000256" key="2">
    <source>
        <dbReference type="SAM" id="MobiDB-lite"/>
    </source>
</evidence>
<organism evidence="4 5">
    <name type="scientific">Legionella hackeliae</name>
    <dbReference type="NCBI Taxonomy" id="449"/>
    <lineage>
        <taxon>Bacteria</taxon>
        <taxon>Pseudomonadati</taxon>
        <taxon>Pseudomonadota</taxon>
        <taxon>Gammaproteobacteria</taxon>
        <taxon>Legionellales</taxon>
        <taxon>Legionellaceae</taxon>
        <taxon>Legionella</taxon>
    </lineage>
</organism>
<dbReference type="OrthoDB" id="5648334at2"/>
<dbReference type="PATRIC" id="fig|449.7.peg.879"/>
<feature type="transmembrane region" description="Helical" evidence="3">
    <location>
        <begin position="350"/>
        <end position="368"/>
    </location>
</feature>
<dbReference type="KEGG" id="lha:LHA_0175"/>
<name>A0A0A8UR89_LEGHA</name>
<accession>A0A0A8UR89</accession>
<gene>
    <name evidence="4" type="ORF">LHA_0175</name>
</gene>
<sequence>MSASKDAVNQTTELLTLAELLYRERNETTSKIFGDIVTLNEQRREIASLLGYHSAQLYAMNPIMFQFLKPAQRAQVEKQLIFTLYLLAAQAHLDDAEDRTKNLQGSLDGINLCLKRLGELKGYTTKPIDKNEAQLKEAVDNSEKYLKFLGLTILAPWLVSRMTEFFNLTVKEKNDAEKAAEVVNKENDTSTLAYQMGVDQKQLTGVADGKKTSLLVDWMSQINGRRLYWVWGGGMLASALELLAFEGILPSDQIKQAQSNLSTPSPITGYMSWVLYYTRFAVHLGLLLKHTIAGPWMSPEEAKIPAWERFKTQLVQRKFAIINDSVWATANLVCFFWLRGGGALGHAGNILTALLLLMDLILSIVALIEESTKHNKEMEAFNKKEIELGEQRATYAASIDTAEKTLAALRTSIPDYENNEVVNKKLEEIKLWQIQLAETEAELKQLQKIKKQSEMAWKYKKFGLINNTAYAAGLLFAFALFCCFFFPPAALAPALILVMGVAGAALCFTLTILYAAINGGLDIAKSKDSIKAARAECKDLMIQFAKESDPDIKKQLYLEMKALMAESEYQERLVRFQAVQLARAVFVDAFIPALVFASLVFMPLGIGLGVMAAGLAVAVISHLIISRFAPEKAPIKDLKDVDLAAFEKEFKTFEDKFNITFVDEETSVEKITDDGVVAFFAEPKKTNGHKLFDQTNKSGYQRLSPGDKNDIALDGLSSSK</sequence>
<feature type="coiled-coil region" evidence="1">
    <location>
        <begin position="399"/>
        <end position="456"/>
    </location>
</feature>
<dbReference type="HOGENOM" id="CLU_439920_0_0_6"/>
<evidence type="ECO:0000313" key="5">
    <source>
        <dbReference type="Proteomes" id="UP000032803"/>
    </source>
</evidence>